<accession>A0A1G1V0W6</accession>
<evidence type="ECO:0000313" key="2">
    <source>
        <dbReference type="Proteomes" id="UP000177967"/>
    </source>
</evidence>
<comment type="caution">
    <text evidence="1">The sequence shown here is derived from an EMBL/GenBank/DDBJ whole genome shotgun (WGS) entry which is preliminary data.</text>
</comment>
<gene>
    <name evidence="1" type="ORF">A2782_00915</name>
</gene>
<organism evidence="1 2">
    <name type="scientific">Candidatus Blackburnbacteria bacterium RIFCSPHIGHO2_01_FULL_43_15b</name>
    <dbReference type="NCBI Taxonomy" id="1797513"/>
    <lineage>
        <taxon>Bacteria</taxon>
        <taxon>Candidatus Blackburniibacteriota</taxon>
    </lineage>
</organism>
<name>A0A1G1V0W6_9BACT</name>
<dbReference type="EMBL" id="MHBW01000017">
    <property type="protein sequence ID" value="OGY09033.1"/>
    <property type="molecule type" value="Genomic_DNA"/>
</dbReference>
<reference evidence="1 2" key="1">
    <citation type="journal article" date="2016" name="Nat. Commun.">
        <title>Thousands of microbial genomes shed light on interconnected biogeochemical processes in an aquifer system.</title>
        <authorList>
            <person name="Anantharaman K."/>
            <person name="Brown C.T."/>
            <person name="Hug L.A."/>
            <person name="Sharon I."/>
            <person name="Castelle C.J."/>
            <person name="Probst A.J."/>
            <person name="Thomas B.C."/>
            <person name="Singh A."/>
            <person name="Wilkins M.J."/>
            <person name="Karaoz U."/>
            <person name="Brodie E.L."/>
            <person name="Williams K.H."/>
            <person name="Hubbard S.S."/>
            <person name="Banfield J.F."/>
        </authorList>
    </citation>
    <scope>NUCLEOTIDE SEQUENCE [LARGE SCALE GENOMIC DNA]</scope>
</reference>
<protein>
    <submittedName>
        <fullName evidence="1">Uncharacterized protein</fullName>
    </submittedName>
</protein>
<dbReference type="AlphaFoldDB" id="A0A1G1V0W6"/>
<proteinExistence type="predicted"/>
<sequence>MKENIYFLELRKSDEDTAVCTKSSITSAVINFGQRNNHEFCTSCHPEEWNDEGSLLSTARARTAEFVTMLGKLTPQDKEGHGQFKSDEGMHETYRRYYNQPVDSHTPLKIIRFMLN</sequence>
<dbReference type="Proteomes" id="UP000177967">
    <property type="component" value="Unassembled WGS sequence"/>
</dbReference>
<dbReference type="STRING" id="1797513.A2782_00915"/>
<evidence type="ECO:0000313" key="1">
    <source>
        <dbReference type="EMBL" id="OGY09033.1"/>
    </source>
</evidence>